<evidence type="ECO:0000256" key="3">
    <source>
        <dbReference type="ARBA" id="ARBA00012759"/>
    </source>
</evidence>
<name>A0AAD5Y9W8_9APHY</name>
<keyword evidence="12" id="KW-1185">Reference proteome</keyword>
<evidence type="ECO:0000313" key="11">
    <source>
        <dbReference type="EMBL" id="KAJ3478469.1"/>
    </source>
</evidence>
<keyword evidence="9" id="KW-0472">Membrane</keyword>
<keyword evidence="9" id="KW-0812">Transmembrane</keyword>
<dbReference type="InterPro" id="IPR050164">
    <property type="entry name" value="Peptidase_C19"/>
</dbReference>
<dbReference type="InterPro" id="IPR038765">
    <property type="entry name" value="Papain-like_cys_pep_sf"/>
</dbReference>
<dbReference type="Pfam" id="PF00443">
    <property type="entry name" value="UCH"/>
    <property type="match status" value="1"/>
</dbReference>
<evidence type="ECO:0000256" key="8">
    <source>
        <dbReference type="SAM" id="MobiDB-lite"/>
    </source>
</evidence>
<evidence type="ECO:0000256" key="2">
    <source>
        <dbReference type="ARBA" id="ARBA00009085"/>
    </source>
</evidence>
<protein>
    <recommendedName>
        <fullName evidence="3">ubiquitinyl hydrolase 1</fullName>
        <ecNumber evidence="3">3.4.19.12</ecNumber>
    </recommendedName>
</protein>
<evidence type="ECO:0000256" key="7">
    <source>
        <dbReference type="ARBA" id="ARBA00022807"/>
    </source>
</evidence>
<dbReference type="Proteomes" id="UP001212997">
    <property type="component" value="Unassembled WGS sequence"/>
</dbReference>
<feature type="compositionally biased region" description="Polar residues" evidence="8">
    <location>
        <begin position="825"/>
        <end position="869"/>
    </location>
</feature>
<feature type="compositionally biased region" description="Low complexity" evidence="8">
    <location>
        <begin position="745"/>
        <end position="787"/>
    </location>
</feature>
<dbReference type="PANTHER" id="PTHR24006">
    <property type="entry name" value="UBIQUITIN CARBOXYL-TERMINAL HYDROLASE"/>
    <property type="match status" value="1"/>
</dbReference>
<proteinExistence type="inferred from homology"/>
<dbReference type="InterPro" id="IPR018200">
    <property type="entry name" value="USP_CS"/>
</dbReference>
<dbReference type="GO" id="GO:0005829">
    <property type="term" value="C:cytosol"/>
    <property type="evidence" value="ECO:0007669"/>
    <property type="project" value="TreeGrafter"/>
</dbReference>
<reference evidence="11" key="1">
    <citation type="submission" date="2022-07" db="EMBL/GenBank/DDBJ databases">
        <title>Genome Sequence of Physisporinus lineatus.</title>
        <authorList>
            <person name="Buettner E."/>
        </authorList>
    </citation>
    <scope>NUCLEOTIDE SEQUENCE</scope>
    <source>
        <strain evidence="11">VT162</strain>
    </source>
</reference>
<feature type="transmembrane region" description="Helical" evidence="9">
    <location>
        <begin position="20"/>
        <end position="39"/>
    </location>
</feature>
<organism evidence="11 12">
    <name type="scientific">Meripilus lineatus</name>
    <dbReference type="NCBI Taxonomy" id="2056292"/>
    <lineage>
        <taxon>Eukaryota</taxon>
        <taxon>Fungi</taxon>
        <taxon>Dikarya</taxon>
        <taxon>Basidiomycota</taxon>
        <taxon>Agaricomycotina</taxon>
        <taxon>Agaricomycetes</taxon>
        <taxon>Polyporales</taxon>
        <taxon>Meripilaceae</taxon>
        <taxon>Meripilus</taxon>
    </lineage>
</organism>
<sequence>MHIPDELRHYLALLGSNSALQQIAPLLVIILVPWLVLSARPLITSLFRSCLMVLETLALALPWNWFGSAPSSSKKPKKKLLRTRAEQQNALNGDAVRRKDGYRDEGYYPGIVNISGTYCFMDSTLQALASLSYLQPHIEQIHEKAEALDVPTPVIDALLAILKGVFICPPALITDDPIHSDEIPTSDLNHSKSSPRAIRPVQIIEALVDFSRSKQNHLFSSRQHQDAQELFQLISECIKTETAAVDKEGHRDRGLGALSHHSGKFHREIGKSVFDGLTANRRSCKRCGYTEAVMHFAFDSWQLTVPRAGACRLDECLQEYTQLEELDDCVCRKCSLTVTLDRLAIEANKLTAATAPGTNASSSQKKKAREARKLELRLKLALEEGRIEEDIKGVKVDRVISRSTKQAMIARPPPVLALHLNRSIHYGFGVSKNNCQVLFPEFLDLTPFTTSGRLSTIPDSPISTPPPALPRSTTPTPETYATPRTLYRLSAVVCHYGQHSFGHYVCYRRKPRPEAFGPNRFAPPRLACPWGCTCEKCQLYGPVRDDFGVPDGNADVDEDATLINSSTSPTPTSSAPPPTPMHTPGRGWLRISDDSVKECGIETVLSERSGAFMLYYERVVLPGVYLETTPKSSEETLRPKDHPIEQQHILRRHNNESVSSFSVRNVKNGYQDLSSSSLSSLASSSSDLGSRIGSGSESAEVKKGDASVNGYGHTNGFIVAPVPRKGTIGPRVVRNVSMQRKRSNSVPPLESGSSPLSNGSFVSSSSSSTSPISSSVNSVEKVQGQGSESRKSKSKGSRKGKDANGDIVNGIEGHGGMTGSMLDLRTSTTSVSPDTANVNGTSGNRIVNGTSSETGTTPSLGPVSPSSEGRPQMNGDARRPSQSSSVRSRSSSKSRKPISHASVSAKMASMGMGPGSPTAISSSSVAPVSGTTKSSSSRSSSVCLPSFARVLRVFC</sequence>
<keyword evidence="7" id="KW-0788">Thiol protease</keyword>
<dbReference type="AlphaFoldDB" id="A0AAD5Y9W8"/>
<accession>A0AAD5Y9W8</accession>
<feature type="compositionally biased region" description="Polar residues" evidence="8">
    <location>
        <begin position="918"/>
        <end position="933"/>
    </location>
</feature>
<dbReference type="PROSITE" id="PS50235">
    <property type="entry name" value="USP_3"/>
    <property type="match status" value="1"/>
</dbReference>
<keyword evidence="9" id="KW-1133">Transmembrane helix</keyword>
<feature type="compositionally biased region" description="Basic and acidic residues" evidence="8">
    <location>
        <begin position="632"/>
        <end position="645"/>
    </location>
</feature>
<feature type="region of interest" description="Disordered" evidence="8">
    <location>
        <begin position="630"/>
        <end position="656"/>
    </location>
</feature>
<comment type="caution">
    <text evidence="11">The sequence shown here is derived from an EMBL/GenBank/DDBJ whole genome shotgun (WGS) entry which is preliminary data.</text>
</comment>
<comment type="catalytic activity">
    <reaction evidence="1">
        <text>Thiol-dependent hydrolysis of ester, thioester, amide, peptide and isopeptide bonds formed by the C-terminal Gly of ubiquitin (a 76-residue protein attached to proteins as an intracellular targeting signal).</text>
        <dbReference type="EC" id="3.4.19.12"/>
    </reaction>
</comment>
<dbReference type="SUPFAM" id="SSF54001">
    <property type="entry name" value="Cysteine proteinases"/>
    <property type="match status" value="1"/>
</dbReference>
<comment type="similarity">
    <text evidence="2">Belongs to the peptidase C19 family.</text>
</comment>
<dbReference type="InterPro" id="IPR001394">
    <property type="entry name" value="Peptidase_C19_UCH"/>
</dbReference>
<dbReference type="GO" id="GO:0006508">
    <property type="term" value="P:proteolysis"/>
    <property type="evidence" value="ECO:0007669"/>
    <property type="project" value="UniProtKB-KW"/>
</dbReference>
<keyword evidence="4" id="KW-0645">Protease</keyword>
<evidence type="ECO:0000256" key="4">
    <source>
        <dbReference type="ARBA" id="ARBA00022670"/>
    </source>
</evidence>
<dbReference type="EMBL" id="JANAWD010000508">
    <property type="protein sequence ID" value="KAJ3478469.1"/>
    <property type="molecule type" value="Genomic_DNA"/>
</dbReference>
<evidence type="ECO:0000256" key="5">
    <source>
        <dbReference type="ARBA" id="ARBA00022786"/>
    </source>
</evidence>
<feature type="transmembrane region" description="Helical" evidence="9">
    <location>
        <begin position="46"/>
        <end position="66"/>
    </location>
</feature>
<dbReference type="Gene3D" id="3.90.70.10">
    <property type="entry name" value="Cysteine proteinases"/>
    <property type="match status" value="1"/>
</dbReference>
<dbReference type="PROSITE" id="PS00973">
    <property type="entry name" value="USP_2"/>
    <property type="match status" value="1"/>
</dbReference>
<feature type="domain" description="USP" evidence="10">
    <location>
        <begin position="109"/>
        <end position="619"/>
    </location>
</feature>
<gene>
    <name evidence="11" type="ORF">NLI96_g9736</name>
</gene>
<dbReference type="EC" id="3.4.19.12" evidence="3"/>
<dbReference type="GO" id="GO:0004843">
    <property type="term" value="F:cysteine-type deubiquitinase activity"/>
    <property type="evidence" value="ECO:0007669"/>
    <property type="project" value="UniProtKB-EC"/>
</dbReference>
<dbReference type="CDD" id="cd02662">
    <property type="entry name" value="Peptidase_C19F"/>
    <property type="match status" value="1"/>
</dbReference>
<dbReference type="GO" id="GO:0016579">
    <property type="term" value="P:protein deubiquitination"/>
    <property type="evidence" value="ECO:0007669"/>
    <property type="project" value="InterPro"/>
</dbReference>
<feature type="region of interest" description="Disordered" evidence="8">
    <location>
        <begin position="562"/>
        <end position="587"/>
    </location>
</feature>
<feature type="region of interest" description="Disordered" evidence="8">
    <location>
        <begin position="674"/>
        <end position="941"/>
    </location>
</feature>
<dbReference type="PANTHER" id="PTHR24006:SF888">
    <property type="entry name" value="UBIQUITIN CARBOXYL-TERMINAL HYDROLASE 30"/>
    <property type="match status" value="1"/>
</dbReference>
<evidence type="ECO:0000256" key="6">
    <source>
        <dbReference type="ARBA" id="ARBA00022801"/>
    </source>
</evidence>
<keyword evidence="5" id="KW-0833">Ubl conjugation pathway</keyword>
<evidence type="ECO:0000256" key="1">
    <source>
        <dbReference type="ARBA" id="ARBA00000707"/>
    </source>
</evidence>
<keyword evidence="6" id="KW-0378">Hydrolase</keyword>
<feature type="compositionally biased region" description="Low complexity" evidence="8">
    <location>
        <begin position="880"/>
        <end position="889"/>
    </location>
</feature>
<feature type="compositionally biased region" description="Low complexity" evidence="8">
    <location>
        <begin position="674"/>
        <end position="696"/>
    </location>
</feature>
<dbReference type="GO" id="GO:0005634">
    <property type="term" value="C:nucleus"/>
    <property type="evidence" value="ECO:0007669"/>
    <property type="project" value="TreeGrafter"/>
</dbReference>
<evidence type="ECO:0000256" key="9">
    <source>
        <dbReference type="SAM" id="Phobius"/>
    </source>
</evidence>
<evidence type="ECO:0000313" key="12">
    <source>
        <dbReference type="Proteomes" id="UP001212997"/>
    </source>
</evidence>
<dbReference type="InterPro" id="IPR028889">
    <property type="entry name" value="USP"/>
</dbReference>
<evidence type="ECO:0000259" key="10">
    <source>
        <dbReference type="PROSITE" id="PS50235"/>
    </source>
</evidence>
<feature type="region of interest" description="Disordered" evidence="8">
    <location>
        <begin position="456"/>
        <end position="480"/>
    </location>
</feature>